<evidence type="ECO:0000259" key="2">
    <source>
        <dbReference type="Pfam" id="PF00498"/>
    </source>
</evidence>
<feature type="region of interest" description="Disordered" evidence="1">
    <location>
        <begin position="104"/>
        <end position="152"/>
    </location>
</feature>
<evidence type="ECO:0000313" key="5">
    <source>
        <dbReference type="Proteomes" id="UP000494322"/>
    </source>
</evidence>
<dbReference type="CDD" id="cd00060">
    <property type="entry name" value="FHA"/>
    <property type="match status" value="1"/>
</dbReference>
<dbReference type="RefSeq" id="WP_175238664.1">
    <property type="nucleotide sequence ID" value="NZ_CABWIK020000018.1"/>
</dbReference>
<feature type="compositionally biased region" description="Low complexity" evidence="1">
    <location>
        <begin position="128"/>
        <end position="144"/>
    </location>
</feature>
<accession>A0A6J5JAM0</accession>
<dbReference type="AlphaFoldDB" id="A0A6J5JAM0"/>
<protein>
    <submittedName>
        <fullName evidence="4">FHA-family protein</fullName>
    </submittedName>
</protein>
<evidence type="ECO:0000259" key="3">
    <source>
        <dbReference type="Pfam" id="PF20232"/>
    </source>
</evidence>
<dbReference type="SUPFAM" id="SSF49879">
    <property type="entry name" value="SMAD/FHA domain"/>
    <property type="match status" value="1"/>
</dbReference>
<reference evidence="4 5" key="1">
    <citation type="submission" date="2020-04" db="EMBL/GenBank/DDBJ databases">
        <authorList>
            <person name="Depoorter E."/>
        </authorList>
    </citation>
    <scope>NUCLEOTIDE SEQUENCE [LARGE SCALE GENOMIC DNA]</scope>
    <source>
        <strain evidence="4 5">BCC0132</strain>
    </source>
</reference>
<dbReference type="EMBL" id="CABWIK020000018">
    <property type="protein sequence ID" value="CAB3968644.1"/>
    <property type="molecule type" value="Genomic_DNA"/>
</dbReference>
<gene>
    <name evidence="4" type="ORF">BCO9919_03350</name>
</gene>
<dbReference type="InterPro" id="IPR008984">
    <property type="entry name" value="SMAD_FHA_dom_sf"/>
</dbReference>
<dbReference type="InterPro" id="IPR000253">
    <property type="entry name" value="FHA_dom"/>
</dbReference>
<dbReference type="Pfam" id="PF20232">
    <property type="entry name" value="T6SS_FHA_C"/>
    <property type="match status" value="1"/>
</dbReference>
<feature type="compositionally biased region" description="Low complexity" evidence="1">
    <location>
        <begin position="224"/>
        <end position="236"/>
    </location>
</feature>
<feature type="region of interest" description="Disordered" evidence="1">
    <location>
        <begin position="166"/>
        <end position="297"/>
    </location>
</feature>
<name>A0A6J5JAM0_9BURK</name>
<dbReference type="Pfam" id="PF00498">
    <property type="entry name" value="FHA"/>
    <property type="match status" value="1"/>
</dbReference>
<organism evidence="4 5">
    <name type="scientific">Burkholderia cenocepacia</name>
    <dbReference type="NCBI Taxonomy" id="95486"/>
    <lineage>
        <taxon>Bacteria</taxon>
        <taxon>Pseudomonadati</taxon>
        <taxon>Pseudomonadota</taxon>
        <taxon>Betaproteobacteria</taxon>
        <taxon>Burkholderiales</taxon>
        <taxon>Burkholderiaceae</taxon>
        <taxon>Burkholderia</taxon>
        <taxon>Burkholderia cepacia complex</taxon>
    </lineage>
</organism>
<dbReference type="InterPro" id="IPR046883">
    <property type="entry name" value="T6SS_FHA_C"/>
</dbReference>
<evidence type="ECO:0000313" key="4">
    <source>
        <dbReference type="EMBL" id="CAB3968644.1"/>
    </source>
</evidence>
<feature type="domain" description="FHA" evidence="2">
    <location>
        <begin position="29"/>
        <end position="96"/>
    </location>
</feature>
<sequence length="493" mass="53134">MQLIVIEHAGEPVENDSYDAVVFHPPGGTIGRASDNHLVLRDDTRQISRLQALLQVGDDACLLKNLSSVSTIEVNREPVGYAQERPLNTGDIIRIGPYVLRAERDDGGHGDDAPVIDMATDTGVHVDPPSQARTSAAPSPASSSRIDTKGAGNRLWGLLQDRLAPRGKAADAGTRPGGPARPDAAQPANRAAQTVPPAPSQRDLHQLSIDPLDLFAQPSGDIGTSGTSGTSGTTGTASHADRGHTEREASSATQADHAPEWTQHVRVQPAAARAADTHAQPADEPAPHAARPPTPDELLSAFFEGAGLDTAAESHQWSAEQLYIAGQLLALFANGTVELLSSRSILKREVKAHMTMLLDRENNPLKLLPDGGAVLRQMFGLPLPGFMSPQSAVSDAFQDLHAHQIGMVAGMRAALMDLLTRFSPQRLRERDNAMRWYEKRVPVLYKARMWDRYAVTHRDTVFAIEDDFASVFGKAFLAAYDAEVESYRGSGRH</sequence>
<dbReference type="Proteomes" id="UP000494322">
    <property type="component" value="Unassembled WGS sequence"/>
</dbReference>
<dbReference type="NCBIfam" id="TIGR03354">
    <property type="entry name" value="VI_FHA"/>
    <property type="match status" value="1"/>
</dbReference>
<dbReference type="Gene3D" id="2.60.200.20">
    <property type="match status" value="1"/>
</dbReference>
<evidence type="ECO:0000256" key="1">
    <source>
        <dbReference type="SAM" id="MobiDB-lite"/>
    </source>
</evidence>
<feature type="domain" description="Type VI secretion system FHA" evidence="3">
    <location>
        <begin position="304"/>
        <end position="482"/>
    </location>
</feature>
<dbReference type="InterPro" id="IPR017735">
    <property type="entry name" value="T6SS_FHA"/>
</dbReference>
<proteinExistence type="predicted"/>
<feature type="compositionally biased region" description="Basic and acidic residues" evidence="1">
    <location>
        <begin position="239"/>
        <end position="249"/>
    </location>
</feature>